<comment type="similarity">
    <text evidence="9 10">Belongs to the peptidase M24A family. Methionine aminopeptidase type 1 subfamily.</text>
</comment>
<feature type="binding site" evidence="9">
    <location>
        <position position="222"/>
    </location>
    <ligand>
        <name>Zn(2+)</name>
        <dbReference type="ChEBI" id="CHEBI:29105"/>
        <label>3</label>
    </ligand>
</feature>
<keyword evidence="5 9" id="KW-0479">Metal-binding</keyword>
<dbReference type="InterPro" id="IPR000994">
    <property type="entry name" value="Pept_M24"/>
</dbReference>
<keyword evidence="7 9" id="KW-0378">Hydrolase</keyword>
<reference evidence="13" key="1">
    <citation type="submission" date="2021-01" db="EMBL/GenBank/DDBJ databases">
        <authorList>
            <person name="Corre E."/>
            <person name="Pelletier E."/>
            <person name="Niang G."/>
            <person name="Scheremetjew M."/>
            <person name="Finn R."/>
            <person name="Kale V."/>
            <person name="Holt S."/>
            <person name="Cochrane G."/>
            <person name="Meng A."/>
            <person name="Brown T."/>
            <person name="Cohen L."/>
        </authorList>
    </citation>
    <scope>NUCLEOTIDE SEQUENCE</scope>
    <source>
        <strain evidence="13">UTEX LB 2760</strain>
    </source>
</reference>
<dbReference type="GO" id="GO:0008270">
    <property type="term" value="F:zinc ion binding"/>
    <property type="evidence" value="ECO:0007669"/>
    <property type="project" value="UniProtKB-KW"/>
</dbReference>
<feature type="binding site" evidence="9">
    <location>
        <position position="292"/>
    </location>
    <ligand>
        <name>a protein</name>
        <dbReference type="ChEBI" id="CHEBI:16541"/>
    </ligand>
    <ligandPart>
        <name>N-terminal L-methionine residue</name>
        <dbReference type="ChEBI" id="CHEBI:64731"/>
    </ligandPart>
</feature>
<proteinExistence type="inferred from homology"/>
<dbReference type="PROSITE" id="PS52013">
    <property type="entry name" value="ZF_C6H2"/>
    <property type="match status" value="1"/>
</dbReference>
<evidence type="ECO:0000256" key="8">
    <source>
        <dbReference type="ARBA" id="ARBA00022833"/>
    </source>
</evidence>
<feature type="binding site" evidence="9">
    <location>
        <position position="222"/>
    </location>
    <ligand>
        <name>Zn(2+)</name>
        <dbReference type="ChEBI" id="CHEBI:29105"/>
        <label>4</label>
        <note>catalytic</note>
    </ligand>
</feature>
<feature type="binding site" evidence="9">
    <location>
        <position position="211"/>
    </location>
    <ligand>
        <name>Zn(2+)</name>
        <dbReference type="ChEBI" id="CHEBI:29105"/>
        <label>3</label>
    </ligand>
</feature>
<accession>A0A7S0G2H3</accession>
<evidence type="ECO:0000256" key="1">
    <source>
        <dbReference type="ARBA" id="ARBA00004496"/>
    </source>
</evidence>
<dbReference type="GO" id="GO:0006508">
    <property type="term" value="P:proteolysis"/>
    <property type="evidence" value="ECO:0007669"/>
    <property type="project" value="UniProtKB-KW"/>
</dbReference>
<dbReference type="EC" id="3.4.11.18" evidence="11"/>
<dbReference type="Gene3D" id="3.90.230.10">
    <property type="entry name" value="Creatinase/methionine aminopeptidase superfamily"/>
    <property type="match status" value="1"/>
</dbReference>
<dbReference type="FunFam" id="3.90.230.10:FF:000010">
    <property type="entry name" value="Methionine aminopeptidase"/>
    <property type="match status" value="1"/>
</dbReference>
<feature type="domain" description="C6H2-type" evidence="12">
    <location>
        <begin position="2"/>
        <end position="57"/>
    </location>
</feature>
<keyword evidence="8" id="KW-0862">Zinc</keyword>
<dbReference type="PANTHER" id="PTHR43330">
    <property type="entry name" value="METHIONINE AMINOPEPTIDASE"/>
    <property type="match status" value="1"/>
</dbReference>
<dbReference type="Pfam" id="PF00557">
    <property type="entry name" value="Peptidase_M24"/>
    <property type="match status" value="1"/>
</dbReference>
<dbReference type="InterPro" id="IPR002467">
    <property type="entry name" value="Pept_M24A_MAP1"/>
</dbReference>
<evidence type="ECO:0000256" key="7">
    <source>
        <dbReference type="ARBA" id="ARBA00022801"/>
    </source>
</evidence>
<keyword evidence="3 9" id="KW-0963">Cytoplasm</keyword>
<dbReference type="CDD" id="cd01086">
    <property type="entry name" value="MetAP1"/>
    <property type="match status" value="1"/>
</dbReference>
<keyword evidence="6 10" id="KW-0863">Zinc-finger</keyword>
<protein>
    <recommendedName>
        <fullName evidence="11">Methionine aminopeptidase</fullName>
        <ecNumber evidence="11">3.4.11.18</ecNumber>
    </recommendedName>
</protein>
<dbReference type="InterPro" id="IPR036005">
    <property type="entry name" value="Creatinase/aminopeptidase-like"/>
</dbReference>
<dbReference type="AlphaFoldDB" id="A0A7S0G2H3"/>
<feature type="binding site" evidence="9">
    <location>
        <position position="349"/>
    </location>
    <ligand>
        <name>Zn(2+)</name>
        <dbReference type="ChEBI" id="CHEBI:29105"/>
        <label>4</label>
        <note>catalytic</note>
    </ligand>
</feature>
<organism evidence="13">
    <name type="scientific">Rhodosorus marinus</name>
    <dbReference type="NCBI Taxonomy" id="101924"/>
    <lineage>
        <taxon>Eukaryota</taxon>
        <taxon>Rhodophyta</taxon>
        <taxon>Stylonematophyceae</taxon>
        <taxon>Stylonematales</taxon>
        <taxon>Stylonemataceae</taxon>
        <taxon>Rhodosorus</taxon>
    </lineage>
</organism>
<evidence type="ECO:0000256" key="5">
    <source>
        <dbReference type="ARBA" id="ARBA00022723"/>
    </source>
</evidence>
<dbReference type="SUPFAM" id="SSF55920">
    <property type="entry name" value="Creatinase/aminopeptidase"/>
    <property type="match status" value="1"/>
</dbReference>
<feature type="binding site" evidence="9">
    <location>
        <position position="194"/>
    </location>
    <ligand>
        <name>a protein</name>
        <dbReference type="ChEBI" id="CHEBI:16541"/>
    </ligand>
    <ligandPart>
        <name>N-terminal L-methionine residue</name>
        <dbReference type="ChEBI" id="CHEBI:64731"/>
    </ligandPart>
</feature>
<evidence type="ECO:0000256" key="11">
    <source>
        <dbReference type="RuleBase" id="RU003653"/>
    </source>
</evidence>
<dbReference type="PRINTS" id="PR00599">
    <property type="entry name" value="MAPEPTIDASE"/>
</dbReference>
<evidence type="ECO:0000313" key="13">
    <source>
        <dbReference type="EMBL" id="CAD8394331.1"/>
    </source>
</evidence>
<dbReference type="PROSITE" id="PS00680">
    <property type="entry name" value="MAP_1"/>
    <property type="match status" value="1"/>
</dbReference>
<evidence type="ECO:0000256" key="2">
    <source>
        <dbReference type="ARBA" id="ARBA00022438"/>
    </source>
</evidence>
<dbReference type="EMBL" id="HBEK01007985">
    <property type="protein sequence ID" value="CAD8394331.1"/>
    <property type="molecule type" value="Transcribed_RNA"/>
</dbReference>
<evidence type="ECO:0000256" key="10">
    <source>
        <dbReference type="PROSITE-ProRule" id="PRU01357"/>
    </source>
</evidence>
<comment type="subcellular location">
    <subcellularLocation>
        <location evidence="1 9">Cytoplasm</location>
    </subcellularLocation>
</comment>
<evidence type="ECO:0000256" key="9">
    <source>
        <dbReference type="HAMAP-Rule" id="MF_03174"/>
    </source>
</evidence>
<evidence type="ECO:0000256" key="4">
    <source>
        <dbReference type="ARBA" id="ARBA00022670"/>
    </source>
</evidence>
<evidence type="ECO:0000256" key="6">
    <source>
        <dbReference type="ARBA" id="ARBA00022771"/>
    </source>
</evidence>
<feature type="binding site" evidence="9">
    <location>
        <position position="285"/>
    </location>
    <ligand>
        <name>Zn(2+)</name>
        <dbReference type="ChEBI" id="CHEBI:29105"/>
        <label>4</label>
        <note>catalytic</note>
    </ligand>
</feature>
<comment type="function">
    <text evidence="9 11">Cotranslationally removes the N-terminal methionine from nascent proteins. The N-terminal methionine is often cleaved when the second residue in the primary sequence is small and uncharged (Met-Ala-, Cys, Gly, Pro, Ser, Thr, or Val).</text>
</comment>
<dbReference type="GO" id="GO:0005829">
    <property type="term" value="C:cytosol"/>
    <property type="evidence" value="ECO:0007669"/>
    <property type="project" value="TreeGrafter"/>
</dbReference>
<feature type="binding site" evidence="9">
    <location>
        <position position="318"/>
    </location>
    <ligand>
        <name>Zn(2+)</name>
        <dbReference type="ChEBI" id="CHEBI:29105"/>
        <label>4</label>
        <note>catalytic</note>
    </ligand>
</feature>
<name>A0A7S0G2H3_9RHOD</name>
<evidence type="ECO:0000256" key="3">
    <source>
        <dbReference type="ARBA" id="ARBA00022490"/>
    </source>
</evidence>
<dbReference type="InterPro" id="IPR001714">
    <property type="entry name" value="Pept_M24_MAP"/>
</dbReference>
<keyword evidence="2 9" id="KW-0031">Aminopeptidase</keyword>
<feature type="binding site" evidence="9">
    <location>
        <position position="349"/>
    </location>
    <ligand>
        <name>Zn(2+)</name>
        <dbReference type="ChEBI" id="CHEBI:29105"/>
        <label>3</label>
    </ligand>
</feature>
<evidence type="ECO:0000259" key="12">
    <source>
        <dbReference type="PROSITE" id="PS52013"/>
    </source>
</evidence>
<dbReference type="GO" id="GO:0004239">
    <property type="term" value="F:initiator methionyl aminopeptidase activity"/>
    <property type="evidence" value="ECO:0007669"/>
    <property type="project" value="UniProtKB-UniRule"/>
</dbReference>
<dbReference type="Pfam" id="PF15801">
    <property type="entry name" value="zf-C6H2"/>
    <property type="match status" value="1"/>
</dbReference>
<comment type="cofactor">
    <cofactor evidence="11">
        <name>Co(2+)</name>
        <dbReference type="ChEBI" id="CHEBI:48828"/>
    </cofactor>
    <cofactor evidence="11">
        <name>Zn(2+)</name>
        <dbReference type="ChEBI" id="CHEBI:29105"/>
    </cofactor>
    <cofactor evidence="11">
        <name>Mn(2+)</name>
        <dbReference type="ChEBI" id="CHEBI:29035"/>
    </cofactor>
    <cofactor evidence="11">
        <name>Fe(2+)</name>
        <dbReference type="ChEBI" id="CHEBI:29033"/>
    </cofactor>
    <text evidence="11">Binds 2 divalent metal cations per subunit. Has a high-affinity and a low affinity metal-binding site. The true nature of the physiological cofactor is under debate. The enzyme is active with cobalt, zinc, manganese or divalent iron ions.</text>
</comment>
<comment type="cofactor">
    <cofactor evidence="9">
        <name>Zn(2+)</name>
        <dbReference type="ChEBI" id="CHEBI:29105"/>
    </cofactor>
    <cofactor evidence="9">
        <name>Co(2+)</name>
        <dbReference type="ChEBI" id="CHEBI:48828"/>
    </cofactor>
    <cofactor evidence="9">
        <name>Mn(2+)</name>
        <dbReference type="ChEBI" id="CHEBI:29035"/>
    </cofactor>
    <cofactor evidence="9">
        <name>Fe(2+)</name>
        <dbReference type="ChEBI" id="CHEBI:29033"/>
    </cofactor>
    <text evidence="9">Binds 2 divalent metal cations per subunit. Has a high-affinity and a low affinity metal-binding site. The true nature of the physiological cofactor is under debate. The enzyme is active with zinc, cobalt, manganese or divalent iron ions. Has high activity with zinc; zinc cofactor is transferred into the active site region by the ZNG1 zinc chaperone.</text>
</comment>
<dbReference type="HAMAP" id="MF_01974">
    <property type="entry name" value="MetAP_1"/>
    <property type="match status" value="1"/>
</dbReference>
<keyword evidence="4 9" id="KW-0645">Protease</keyword>
<comment type="catalytic activity">
    <reaction evidence="9 11">
        <text>Release of N-terminal amino acids, preferentially methionine, from peptides and arylamides.</text>
        <dbReference type="EC" id="3.4.11.18"/>
    </reaction>
</comment>
<dbReference type="GO" id="GO:0070006">
    <property type="term" value="F:metalloaminopeptidase activity"/>
    <property type="evidence" value="ECO:0007669"/>
    <property type="project" value="UniProtKB-UniRule"/>
</dbReference>
<dbReference type="InterPro" id="IPR031615">
    <property type="entry name" value="Zfn-C6H2"/>
</dbReference>
<dbReference type="NCBIfam" id="TIGR00500">
    <property type="entry name" value="met_pdase_I"/>
    <property type="match status" value="1"/>
</dbReference>
<sequence>MAYICSSPGCELGAKLRCPTCLKLSLPDDGSYFCSQDCFKKSWKLHKLHHVLSLGKNSGRLLDDRERQKLAFANFPYTGKLRADYVSPMSKVPAHIQKPDYAGTGIPVSEEQSKRARVIVQLGADEIAGMRKVCRLAREVLDIAGHMVKPGITTDEIDKAVHKACLERDSYPSPLNYYNFPKSLCTSLNEVICHGIPDARPLQDGDILNLDITLYHGGFHGDLNETYVVGNVDEAGKKLIKSSYDALFAAIEIAKPGTLFREFGGRIEKVAKSNGHSIVRSYCGHGINQLFHTAPNVPHYRRNKAVGICKPGQTFTIEPMLCEGTGRDVTWPDNWTAVTEDGKRSAQFEHTLLITESGCEILTARLETSPKFFWEE</sequence>
<dbReference type="PANTHER" id="PTHR43330:SF7">
    <property type="entry name" value="METHIONINE AMINOPEPTIDASE 1"/>
    <property type="match status" value="1"/>
</dbReference>
<gene>
    <name evidence="13" type="ORF">RMAR0315_LOCUS4316</name>
</gene>
<comment type="subunit">
    <text evidence="9">Associates with the 60S ribosomal subunit of the 80S translational complex.</text>
</comment>